<keyword evidence="4" id="KW-0812">Transmembrane</keyword>
<proteinExistence type="inferred from homology"/>
<dbReference type="Ensembl" id="ENSUAMT00000019842.1">
    <property type="protein sequence ID" value="ENSUAMP00000017730.1"/>
    <property type="gene ID" value="ENSUAMG00000014070.1"/>
</dbReference>
<dbReference type="GO" id="GO:0045277">
    <property type="term" value="C:respiratory chain complex IV"/>
    <property type="evidence" value="ECO:0007669"/>
    <property type="project" value="InterPro"/>
</dbReference>
<reference evidence="11" key="3">
    <citation type="submission" date="2025-09" db="UniProtKB">
        <authorList>
            <consortium name="Ensembl"/>
        </authorList>
    </citation>
    <scope>IDENTIFICATION</scope>
</reference>
<evidence type="ECO:0000313" key="12">
    <source>
        <dbReference type="Proteomes" id="UP000291022"/>
    </source>
</evidence>
<name>A0A452RFY5_URSAM</name>
<dbReference type="UniPathway" id="UPA00705"/>
<evidence type="ECO:0000256" key="8">
    <source>
        <dbReference type="ARBA" id="ARBA00023128"/>
    </source>
</evidence>
<dbReference type="Proteomes" id="UP000291022">
    <property type="component" value="Unassembled WGS sequence"/>
</dbReference>
<keyword evidence="7" id="KW-1133">Transmembrane helix</keyword>
<keyword evidence="8" id="KW-0496">Mitochondrion</keyword>
<keyword evidence="9" id="KW-0472">Membrane</keyword>
<dbReference type="GeneTree" id="ENSGT00950000185793"/>
<keyword evidence="12" id="KW-1185">Reference proteome</keyword>
<protein>
    <submittedName>
        <fullName evidence="11">Uncharacterized protein</fullName>
    </submittedName>
</protein>
<evidence type="ECO:0000256" key="4">
    <source>
        <dbReference type="ARBA" id="ARBA00022692"/>
    </source>
</evidence>
<dbReference type="AlphaFoldDB" id="A0A452RFY5"/>
<keyword evidence="10" id="KW-0732">Signal</keyword>
<dbReference type="Gene3D" id="4.10.81.10">
    <property type="entry name" value="Cytochrome c oxidase, subunit 8"/>
    <property type="match status" value="1"/>
</dbReference>
<dbReference type="Pfam" id="PF02285">
    <property type="entry name" value="COX8"/>
    <property type="match status" value="1"/>
</dbReference>
<evidence type="ECO:0000256" key="1">
    <source>
        <dbReference type="ARBA" id="ARBA00004434"/>
    </source>
</evidence>
<dbReference type="GO" id="GO:0006123">
    <property type="term" value="P:mitochondrial electron transport, cytochrome c to oxygen"/>
    <property type="evidence" value="ECO:0007669"/>
    <property type="project" value="InterPro"/>
</dbReference>
<comment type="pathway">
    <text evidence="2">Energy metabolism; oxidative phosphorylation.</text>
</comment>
<evidence type="ECO:0000256" key="7">
    <source>
        <dbReference type="ARBA" id="ARBA00022989"/>
    </source>
</evidence>
<keyword evidence="5" id="KW-0999">Mitochondrion inner membrane</keyword>
<feature type="chain" id="PRO_5019236686" evidence="10">
    <location>
        <begin position="23"/>
        <end position="71"/>
    </location>
</feature>
<dbReference type="InterPro" id="IPR003205">
    <property type="entry name" value="Cyt_c_oxidase_su8"/>
</dbReference>
<dbReference type="GO" id="GO:0005743">
    <property type="term" value="C:mitochondrial inner membrane"/>
    <property type="evidence" value="ECO:0007669"/>
    <property type="project" value="UniProtKB-SubCell"/>
</dbReference>
<accession>A0A452RFY5</accession>
<dbReference type="InterPro" id="IPR036548">
    <property type="entry name" value="Cyt_c_oxidase_su8_sf"/>
</dbReference>
<comment type="similarity">
    <text evidence="3">Belongs to the cytochrome c oxidase VIII family.</text>
</comment>
<evidence type="ECO:0000313" key="11">
    <source>
        <dbReference type="Ensembl" id="ENSUAMP00000017730.1"/>
    </source>
</evidence>
<comment type="subcellular location">
    <subcellularLocation>
        <location evidence="1">Mitochondrion inner membrane</location>
        <topology evidence="1">Single-pass membrane protein</topology>
    </subcellularLocation>
</comment>
<dbReference type="OMA" id="HHWTHLL"/>
<keyword evidence="6" id="KW-0809">Transit peptide</keyword>
<dbReference type="SUPFAM" id="SSF81431">
    <property type="entry name" value="Mitochondrial cytochrome c oxidase subunit VIIIb (aka IX)"/>
    <property type="match status" value="1"/>
</dbReference>
<evidence type="ECO:0000256" key="10">
    <source>
        <dbReference type="SAM" id="SignalP"/>
    </source>
</evidence>
<organism evidence="11 12">
    <name type="scientific">Ursus americanus</name>
    <name type="common">American black bear</name>
    <name type="synonym">Euarctos americanus</name>
    <dbReference type="NCBI Taxonomy" id="9643"/>
    <lineage>
        <taxon>Eukaryota</taxon>
        <taxon>Metazoa</taxon>
        <taxon>Chordata</taxon>
        <taxon>Craniata</taxon>
        <taxon>Vertebrata</taxon>
        <taxon>Euteleostomi</taxon>
        <taxon>Mammalia</taxon>
        <taxon>Eutheria</taxon>
        <taxon>Laurasiatheria</taxon>
        <taxon>Carnivora</taxon>
        <taxon>Caniformia</taxon>
        <taxon>Ursidae</taxon>
        <taxon>Ursus</taxon>
    </lineage>
</organism>
<evidence type="ECO:0000256" key="6">
    <source>
        <dbReference type="ARBA" id="ARBA00022946"/>
    </source>
</evidence>
<feature type="signal peptide" evidence="10">
    <location>
        <begin position="1"/>
        <end position="22"/>
    </location>
</feature>
<evidence type="ECO:0000256" key="2">
    <source>
        <dbReference type="ARBA" id="ARBA00004673"/>
    </source>
</evidence>
<evidence type="ECO:0000256" key="5">
    <source>
        <dbReference type="ARBA" id="ARBA00022792"/>
    </source>
</evidence>
<reference evidence="11" key="2">
    <citation type="submission" date="2025-08" db="UniProtKB">
        <authorList>
            <consortium name="Ensembl"/>
        </authorList>
    </citation>
    <scope>IDENTIFICATION</scope>
</reference>
<reference evidence="12" key="1">
    <citation type="submission" date="2016-06" db="EMBL/GenBank/DDBJ databases">
        <title>De novo assembly and RNA-Seq shows season-dependent expression and editing in black bear kidneys.</title>
        <authorList>
            <person name="Korstanje R."/>
            <person name="Srivastava A."/>
            <person name="Sarsani V.K."/>
            <person name="Sheehan S.M."/>
            <person name="Seger R.L."/>
            <person name="Barter M.E."/>
            <person name="Lindqvist C."/>
            <person name="Brody L.C."/>
            <person name="Mullikin J.C."/>
        </authorList>
    </citation>
    <scope>NUCLEOTIDE SEQUENCE [LARGE SCALE GENOMIC DNA]</scope>
</reference>
<evidence type="ECO:0000256" key="3">
    <source>
        <dbReference type="ARBA" id="ARBA00010117"/>
    </source>
</evidence>
<evidence type="ECO:0000256" key="9">
    <source>
        <dbReference type="ARBA" id="ARBA00023136"/>
    </source>
</evidence>
<sequence length="71" mass="8057">MSLLLPLPLPLLLKGLIGPARSSRCCLPRSSQAAMGTAQDHGYHHWTHLLLCFLLPWGWVLPHLESYRKQE</sequence>